<accession>A0A975G0B0</accession>
<gene>
    <name evidence="7" type="ORF">KCG34_01290</name>
</gene>
<evidence type="ECO:0000259" key="6">
    <source>
        <dbReference type="Pfam" id="PF04932"/>
    </source>
</evidence>
<feature type="transmembrane region" description="Helical" evidence="5">
    <location>
        <begin position="371"/>
        <end position="392"/>
    </location>
</feature>
<dbReference type="GO" id="GO:0016874">
    <property type="term" value="F:ligase activity"/>
    <property type="evidence" value="ECO:0007669"/>
    <property type="project" value="UniProtKB-KW"/>
</dbReference>
<protein>
    <submittedName>
        <fullName evidence="7">O-antigen ligase family protein</fullName>
    </submittedName>
</protein>
<sequence>MTSPAVAWPPPQEAGLRAEPQPRWRTVLAFGLSVLVLLTYSGAWVSPLIGEQTDPASSNLVRNLYFPAYGATIALAALCWRDVLRVLLREPFLILLLCVAAASTAWSVEPDQTQRRVIALAFTTLSGVVLGARWRWARLAEVLATAFAILALASLIAGLFIPSVGRMAVLFPGAWRGLWDEKNTFGAVMTFAVLFFGAAALFAPRRALLWGLMAAVGLALILLSTSKTSLLALFLGLGMMGFVLLARRGGAVTVVAVYGAVLLAVTLGAALWLAPDVFLALLGKDATLTGRTRIWAGIMRQIRLRPVLGYGYGAVWNETGNWGPLAKITKEAGFVAHHAHNSWLEQWLGLGLVGLWTWAAYYCMALGRAVWAVFTSRGALLAFPFLMVYSLISLSESVAVVYNDLRWVLFVCLAARLALPQSGPEAESRP</sequence>
<evidence type="ECO:0000256" key="3">
    <source>
        <dbReference type="ARBA" id="ARBA00022989"/>
    </source>
</evidence>
<dbReference type="GO" id="GO:0016020">
    <property type="term" value="C:membrane"/>
    <property type="evidence" value="ECO:0007669"/>
    <property type="project" value="UniProtKB-SubCell"/>
</dbReference>
<comment type="subcellular location">
    <subcellularLocation>
        <location evidence="1">Membrane</location>
        <topology evidence="1">Multi-pass membrane protein</topology>
    </subcellularLocation>
</comment>
<dbReference type="InterPro" id="IPR051533">
    <property type="entry name" value="WaaL-like"/>
</dbReference>
<evidence type="ECO:0000313" key="7">
    <source>
        <dbReference type="EMBL" id="QUD88555.1"/>
    </source>
</evidence>
<keyword evidence="2 5" id="KW-0812">Transmembrane</keyword>
<keyword evidence="8" id="KW-1185">Reference proteome</keyword>
<feature type="transmembrane region" description="Helical" evidence="5">
    <location>
        <begin position="253"/>
        <end position="274"/>
    </location>
</feature>
<dbReference type="EMBL" id="CP073078">
    <property type="protein sequence ID" value="QUD88555.1"/>
    <property type="molecule type" value="Genomic_DNA"/>
</dbReference>
<dbReference type="Pfam" id="PF04932">
    <property type="entry name" value="Wzy_C"/>
    <property type="match status" value="1"/>
</dbReference>
<evidence type="ECO:0000256" key="5">
    <source>
        <dbReference type="SAM" id="Phobius"/>
    </source>
</evidence>
<feature type="transmembrane region" description="Helical" evidence="5">
    <location>
        <begin position="139"/>
        <end position="164"/>
    </location>
</feature>
<keyword evidence="7" id="KW-0436">Ligase</keyword>
<feature type="transmembrane region" description="Helical" evidence="5">
    <location>
        <begin position="207"/>
        <end position="224"/>
    </location>
</feature>
<feature type="transmembrane region" description="Helical" evidence="5">
    <location>
        <begin position="184"/>
        <end position="202"/>
    </location>
</feature>
<dbReference type="PANTHER" id="PTHR37422:SF17">
    <property type="entry name" value="O-ANTIGEN LIGASE"/>
    <property type="match status" value="1"/>
</dbReference>
<keyword evidence="3 5" id="KW-1133">Transmembrane helix</keyword>
<dbReference type="RefSeq" id="WP_211938605.1">
    <property type="nucleotide sequence ID" value="NZ_CP073078.1"/>
</dbReference>
<evidence type="ECO:0000256" key="4">
    <source>
        <dbReference type="ARBA" id="ARBA00023136"/>
    </source>
</evidence>
<feature type="transmembrane region" description="Helical" evidence="5">
    <location>
        <begin position="92"/>
        <end position="108"/>
    </location>
</feature>
<dbReference type="Proteomes" id="UP000676409">
    <property type="component" value="Chromosome"/>
</dbReference>
<organism evidence="7 8">
    <name type="scientific">Phenylobacterium montanum</name>
    <dbReference type="NCBI Taxonomy" id="2823693"/>
    <lineage>
        <taxon>Bacteria</taxon>
        <taxon>Pseudomonadati</taxon>
        <taxon>Pseudomonadota</taxon>
        <taxon>Alphaproteobacteria</taxon>
        <taxon>Caulobacterales</taxon>
        <taxon>Caulobacteraceae</taxon>
        <taxon>Phenylobacterium</taxon>
    </lineage>
</organism>
<evidence type="ECO:0000313" key="8">
    <source>
        <dbReference type="Proteomes" id="UP000676409"/>
    </source>
</evidence>
<evidence type="ECO:0000256" key="2">
    <source>
        <dbReference type="ARBA" id="ARBA00022692"/>
    </source>
</evidence>
<evidence type="ECO:0000256" key="1">
    <source>
        <dbReference type="ARBA" id="ARBA00004141"/>
    </source>
</evidence>
<dbReference type="KEGG" id="caul:KCG34_01290"/>
<feature type="transmembrane region" description="Helical" evidence="5">
    <location>
        <begin position="114"/>
        <end position="132"/>
    </location>
</feature>
<feature type="transmembrane region" description="Helical" evidence="5">
    <location>
        <begin position="230"/>
        <end position="246"/>
    </location>
</feature>
<feature type="transmembrane region" description="Helical" evidence="5">
    <location>
        <begin position="347"/>
        <end position="364"/>
    </location>
</feature>
<feature type="transmembrane region" description="Helical" evidence="5">
    <location>
        <begin position="26"/>
        <end position="44"/>
    </location>
</feature>
<feature type="transmembrane region" description="Helical" evidence="5">
    <location>
        <begin position="64"/>
        <end position="80"/>
    </location>
</feature>
<dbReference type="InterPro" id="IPR007016">
    <property type="entry name" value="O-antigen_ligase-rel_domated"/>
</dbReference>
<keyword evidence="4 5" id="KW-0472">Membrane</keyword>
<feature type="domain" description="O-antigen ligase-related" evidence="6">
    <location>
        <begin position="213"/>
        <end position="358"/>
    </location>
</feature>
<name>A0A975G0B0_9CAUL</name>
<reference evidence="7" key="1">
    <citation type="submission" date="2021-04" db="EMBL/GenBank/DDBJ databases">
        <title>The complete genome sequence of Caulobacter sp. S6.</title>
        <authorList>
            <person name="Tang Y."/>
            <person name="Ouyang W."/>
            <person name="Liu Q."/>
            <person name="Huang B."/>
            <person name="Guo Z."/>
            <person name="Lei P."/>
        </authorList>
    </citation>
    <scope>NUCLEOTIDE SEQUENCE</scope>
    <source>
        <strain evidence="7">S6</strain>
    </source>
</reference>
<dbReference type="PANTHER" id="PTHR37422">
    <property type="entry name" value="TEICHURONIC ACID BIOSYNTHESIS PROTEIN TUAE"/>
    <property type="match status" value="1"/>
</dbReference>
<dbReference type="AlphaFoldDB" id="A0A975G0B0"/>
<proteinExistence type="predicted"/>